<gene>
    <name evidence="1" type="ORF">NVIE_0230</name>
</gene>
<dbReference type="GeneID" id="74945487"/>
<name>A0A060HFS3_9ARCH</name>
<accession>A0A060HFS3</accession>
<evidence type="ECO:0000313" key="2">
    <source>
        <dbReference type="Proteomes" id="UP000027093"/>
    </source>
</evidence>
<dbReference type="KEGG" id="nvn:NVIE_0230"/>
<evidence type="ECO:0000313" key="1">
    <source>
        <dbReference type="EMBL" id="AIC14413.1"/>
    </source>
</evidence>
<dbReference type="STRING" id="926571.NVIE_0230"/>
<sequence>MMITTFQLQLQELKKAGSREDRMNLYRRYFASSRYNRLLIQQVLIRSAGNPLLEKEVVSMEKEHNLDYAKTVERVKKWGYYEEFLAAVKEEDDALVRIIEAYDKRMRTSNS</sequence>
<dbReference type="AlphaFoldDB" id="A0A060HFS3"/>
<reference evidence="1 2" key="1">
    <citation type="journal article" date="2014" name="Int. J. Syst. Evol. Microbiol.">
        <title>Nitrososphaera viennensis gen. nov., sp. nov., an aerobic and mesophilic, ammonia-oxidizing archaeon from soil and a member of the archaeal phylum Thaumarchaeota.</title>
        <authorList>
            <person name="Stieglmeier M."/>
            <person name="Klingl A."/>
            <person name="Alves R.J."/>
            <person name="Rittmann S.K."/>
            <person name="Melcher M."/>
            <person name="Leisch N."/>
            <person name="Schleper C."/>
        </authorList>
    </citation>
    <scope>NUCLEOTIDE SEQUENCE [LARGE SCALE GENOMIC DNA]</scope>
    <source>
        <strain evidence="1">EN76</strain>
    </source>
</reference>
<protein>
    <submittedName>
        <fullName evidence="1">Uncharacterized protein</fullName>
    </submittedName>
</protein>
<dbReference type="EMBL" id="CP007536">
    <property type="protein sequence ID" value="AIC14413.1"/>
    <property type="molecule type" value="Genomic_DNA"/>
</dbReference>
<dbReference type="RefSeq" id="WP_075053636.1">
    <property type="nucleotide sequence ID" value="NZ_CP007536.1"/>
</dbReference>
<keyword evidence="2" id="KW-1185">Reference proteome</keyword>
<dbReference type="Proteomes" id="UP000027093">
    <property type="component" value="Chromosome"/>
</dbReference>
<dbReference type="HOGENOM" id="CLU_2152693_0_0_2"/>
<dbReference type="OrthoDB" id="9489at2157"/>
<organism evidence="1 2">
    <name type="scientific">Nitrososphaera viennensis EN76</name>
    <dbReference type="NCBI Taxonomy" id="926571"/>
    <lineage>
        <taxon>Archaea</taxon>
        <taxon>Nitrososphaerota</taxon>
        <taxon>Nitrososphaeria</taxon>
        <taxon>Nitrososphaerales</taxon>
        <taxon>Nitrososphaeraceae</taxon>
        <taxon>Nitrososphaera</taxon>
    </lineage>
</organism>
<proteinExistence type="predicted"/>